<keyword evidence="2" id="KW-1185">Reference proteome</keyword>
<evidence type="ECO:0000313" key="1">
    <source>
        <dbReference type="EMBL" id="AZI32793.1"/>
    </source>
</evidence>
<dbReference type="EMBL" id="CP034159">
    <property type="protein sequence ID" value="AZI32793.1"/>
    <property type="molecule type" value="Genomic_DNA"/>
</dbReference>
<organism evidence="1 2">
    <name type="scientific">Kaistella carnis</name>
    <dbReference type="NCBI Taxonomy" id="1241979"/>
    <lineage>
        <taxon>Bacteria</taxon>
        <taxon>Pseudomonadati</taxon>
        <taxon>Bacteroidota</taxon>
        <taxon>Flavobacteriia</taxon>
        <taxon>Flavobacteriales</taxon>
        <taxon>Weeksellaceae</taxon>
        <taxon>Chryseobacterium group</taxon>
        <taxon>Kaistella</taxon>
    </lineage>
</organism>
<protein>
    <submittedName>
        <fullName evidence="1">Uncharacterized protein</fullName>
    </submittedName>
</protein>
<name>A0A3G8XJZ2_9FLAO</name>
<dbReference type="AlphaFoldDB" id="A0A3G8XJZ2"/>
<dbReference type="Proteomes" id="UP000270185">
    <property type="component" value="Chromosome"/>
</dbReference>
<dbReference type="OrthoDB" id="1119476at2"/>
<reference evidence="2" key="1">
    <citation type="submission" date="2018-11" db="EMBL/GenBank/DDBJ databases">
        <title>Proposal to divide the Flavobacteriaceae and reorganize its genera based on Amino Acid Identity values calculated from whole genome sequences.</title>
        <authorList>
            <person name="Nicholson A.C."/>
            <person name="Gulvik C.A."/>
            <person name="Whitney A.M."/>
            <person name="Humrighouse B.W."/>
            <person name="Bell M."/>
            <person name="Holmes B."/>
            <person name="Steigerwalt A.G."/>
            <person name="Villarma A."/>
            <person name="Sheth M."/>
            <person name="Batra D."/>
            <person name="Pryor J."/>
            <person name="Bernardet J.-F."/>
            <person name="Hugo C."/>
            <person name="Kampfer P."/>
            <person name="Newman J.D."/>
            <person name="McQuiston J.R."/>
        </authorList>
    </citation>
    <scope>NUCLEOTIDE SEQUENCE [LARGE SCALE GENOMIC DNA]</scope>
    <source>
        <strain evidence="2">G0081</strain>
    </source>
</reference>
<dbReference type="RefSeq" id="WP_125023625.1">
    <property type="nucleotide sequence ID" value="NZ_CP034159.1"/>
</dbReference>
<gene>
    <name evidence="1" type="ORF">EIB73_06115</name>
</gene>
<accession>A0A3G8XJZ2</accession>
<proteinExistence type="predicted"/>
<sequence>MKNLVLIVIVILSVFSCREDDCFTPPEPTIFKFVNINNEDLIKNGTISTSNIFIQENLGNGNSNGVQFEITDDSKILLKNIGNTDGIKNYDVYINLQPEVKKFSFSLKSSKITGKCSGYKVENITFQNITAVKENAYYKLTIE</sequence>
<dbReference type="PROSITE" id="PS51257">
    <property type="entry name" value="PROKAR_LIPOPROTEIN"/>
    <property type="match status" value="1"/>
</dbReference>
<dbReference type="KEGG" id="ccas:EIB73_06115"/>
<evidence type="ECO:0000313" key="2">
    <source>
        <dbReference type="Proteomes" id="UP000270185"/>
    </source>
</evidence>